<evidence type="ECO:0000313" key="1">
    <source>
        <dbReference type="EMBL" id="PIS40892.1"/>
    </source>
</evidence>
<accession>A0A2H0YT10</accession>
<reference evidence="2" key="1">
    <citation type="submission" date="2017-09" db="EMBL/GenBank/DDBJ databases">
        <title>Depth-based differentiation of microbial function through sediment-hosted aquifers and enrichment of novel symbionts in the deep terrestrial subsurface.</title>
        <authorList>
            <person name="Probst A.J."/>
            <person name="Ladd B."/>
            <person name="Jarett J.K."/>
            <person name="Geller-Mcgrath D.E."/>
            <person name="Sieber C.M.K."/>
            <person name="Emerson J.B."/>
            <person name="Anantharaman K."/>
            <person name="Thomas B.C."/>
            <person name="Malmstrom R."/>
            <person name="Stieglmeier M."/>
            <person name="Klingl A."/>
            <person name="Woyke T."/>
            <person name="Ryan C.M."/>
            <person name="Banfield J.F."/>
        </authorList>
    </citation>
    <scope>NUCLEOTIDE SEQUENCE [LARGE SCALE GENOMIC DNA]</scope>
</reference>
<dbReference type="Proteomes" id="UP000236845">
    <property type="component" value="Unassembled WGS sequence"/>
</dbReference>
<organism evidence="1 2">
    <name type="scientific">Candidatus Kerfeldbacteria bacterium CG08_land_8_20_14_0_20_43_14</name>
    <dbReference type="NCBI Taxonomy" id="2014246"/>
    <lineage>
        <taxon>Bacteria</taxon>
        <taxon>Candidatus Kerfeldiibacteriota</taxon>
    </lineage>
</organism>
<dbReference type="AlphaFoldDB" id="A0A2H0YT10"/>
<name>A0A2H0YT10_9BACT</name>
<evidence type="ECO:0008006" key="3">
    <source>
        <dbReference type="Google" id="ProtNLM"/>
    </source>
</evidence>
<protein>
    <recommendedName>
        <fullName evidence="3">DUF3558 domain-containing protein</fullName>
    </recommendedName>
</protein>
<sequence>MKNSKLVLIIVIVAVALLAVALVAKQRSNVSKVGVATPLNTASTAKNIAAQPPATESASTAQKNISPCSLLTKGEVEAVLGQPAKEPELHGGTCTYDTVGGAKYFYLHLGSSANWADLCKEGAKLISDLGDAACVDARNVIWVLKKDVYVSIDSYRTIDQDTLMSLAGKAVNRVP</sequence>
<evidence type="ECO:0000313" key="2">
    <source>
        <dbReference type="Proteomes" id="UP000236845"/>
    </source>
</evidence>
<gene>
    <name evidence="1" type="ORF">COT26_00900</name>
</gene>
<dbReference type="EMBL" id="PEXW01000018">
    <property type="protein sequence ID" value="PIS40892.1"/>
    <property type="molecule type" value="Genomic_DNA"/>
</dbReference>
<comment type="caution">
    <text evidence="1">The sequence shown here is derived from an EMBL/GenBank/DDBJ whole genome shotgun (WGS) entry which is preliminary data.</text>
</comment>
<proteinExistence type="predicted"/>